<evidence type="ECO:0000313" key="3">
    <source>
        <dbReference type="Proteomes" id="UP000239494"/>
    </source>
</evidence>
<evidence type="ECO:0000256" key="1">
    <source>
        <dbReference type="SAM" id="Phobius"/>
    </source>
</evidence>
<comment type="caution">
    <text evidence="2">The sequence shown here is derived from an EMBL/GenBank/DDBJ whole genome shotgun (WGS) entry which is preliminary data.</text>
</comment>
<organism evidence="2 3">
    <name type="scientific">Umezawaea tangerina</name>
    <dbReference type="NCBI Taxonomy" id="84725"/>
    <lineage>
        <taxon>Bacteria</taxon>
        <taxon>Bacillati</taxon>
        <taxon>Actinomycetota</taxon>
        <taxon>Actinomycetes</taxon>
        <taxon>Pseudonocardiales</taxon>
        <taxon>Pseudonocardiaceae</taxon>
        <taxon>Umezawaea</taxon>
    </lineage>
</organism>
<keyword evidence="1" id="KW-1133">Transmembrane helix</keyword>
<dbReference type="OrthoDB" id="6851830at2"/>
<feature type="transmembrane region" description="Helical" evidence="1">
    <location>
        <begin position="176"/>
        <end position="195"/>
    </location>
</feature>
<dbReference type="EMBL" id="PVTF01000009">
    <property type="protein sequence ID" value="PRY38171.1"/>
    <property type="molecule type" value="Genomic_DNA"/>
</dbReference>
<sequence>MAPTTYTGLLTRGLAAGGIAGLAAGLVSLFVVEVPIRAALAVEEARAAAEHAEGGEHEHAELFSRGTQVVGGVLAAVVLGLAVGALFATVFAYTRRWFVDKQPFFRSAALGLSAFGVAALLPAIKYPANPPAVGDPTTVNFRTGLYLGLILAGIVVAYGASYLASRLGHLAAPVRVTAVLLATVVAVTVLLLVFPPPPDAIPADMPSGVLWDFRLASLAETATLWIGLGVVFGLLIDPAVRKSEAKAAVAA</sequence>
<accession>A0A2T0SXM5</accession>
<dbReference type="InterPro" id="IPR012666">
    <property type="entry name" value="CbtA_put"/>
</dbReference>
<protein>
    <submittedName>
        <fullName evidence="2">Putative cobalt transporter subunit CbtA</fullName>
    </submittedName>
</protein>
<keyword evidence="1" id="KW-0812">Transmembrane</keyword>
<reference evidence="2 3" key="1">
    <citation type="submission" date="2018-03" db="EMBL/GenBank/DDBJ databases">
        <title>Genomic Encyclopedia of Archaeal and Bacterial Type Strains, Phase II (KMG-II): from individual species to whole genera.</title>
        <authorList>
            <person name="Goeker M."/>
        </authorList>
    </citation>
    <scope>NUCLEOTIDE SEQUENCE [LARGE SCALE GENOMIC DNA]</scope>
    <source>
        <strain evidence="2 3">DSM 44720</strain>
    </source>
</reference>
<gene>
    <name evidence="2" type="ORF">CLV43_109392</name>
</gene>
<keyword evidence="3" id="KW-1185">Reference proteome</keyword>
<feature type="transmembrane region" description="Helical" evidence="1">
    <location>
        <begin position="12"/>
        <end position="32"/>
    </location>
</feature>
<feature type="transmembrane region" description="Helical" evidence="1">
    <location>
        <begin position="215"/>
        <end position="236"/>
    </location>
</feature>
<feature type="transmembrane region" description="Helical" evidence="1">
    <location>
        <begin position="69"/>
        <end position="92"/>
    </location>
</feature>
<dbReference type="Pfam" id="PF09490">
    <property type="entry name" value="CbtA"/>
    <property type="match status" value="1"/>
</dbReference>
<dbReference type="Proteomes" id="UP000239494">
    <property type="component" value="Unassembled WGS sequence"/>
</dbReference>
<keyword evidence="1" id="KW-0472">Membrane</keyword>
<dbReference type="RefSeq" id="WP_106191226.1">
    <property type="nucleotide sequence ID" value="NZ_PVTF01000009.1"/>
</dbReference>
<proteinExistence type="predicted"/>
<feature type="transmembrane region" description="Helical" evidence="1">
    <location>
        <begin position="104"/>
        <end position="124"/>
    </location>
</feature>
<dbReference type="AlphaFoldDB" id="A0A2T0SXM5"/>
<feature type="transmembrane region" description="Helical" evidence="1">
    <location>
        <begin position="144"/>
        <end position="164"/>
    </location>
</feature>
<evidence type="ECO:0000313" key="2">
    <source>
        <dbReference type="EMBL" id="PRY38171.1"/>
    </source>
</evidence>
<name>A0A2T0SXM5_9PSEU</name>